<evidence type="ECO:0000313" key="1">
    <source>
        <dbReference type="EMBL" id="MBW81412.1"/>
    </source>
</evidence>
<protein>
    <submittedName>
        <fullName evidence="1">Uncharacterized protein</fullName>
    </submittedName>
</protein>
<dbReference type="AlphaFoldDB" id="A0A2P2IJK7"/>
<name>A0A2P2IJK7_RHIMU</name>
<dbReference type="EMBL" id="GGEC01000929">
    <property type="protein sequence ID" value="MBW81412.1"/>
    <property type="molecule type" value="Transcribed_RNA"/>
</dbReference>
<sequence length="37" mass="4501">MQRFTQKITKQEKIQRNVFGLLKTEHTEYLNTNHVLL</sequence>
<reference evidence="1" key="1">
    <citation type="submission" date="2018-02" db="EMBL/GenBank/DDBJ databases">
        <title>Rhizophora mucronata_Transcriptome.</title>
        <authorList>
            <person name="Meera S.P."/>
            <person name="Sreeshan A."/>
            <person name="Augustine A."/>
        </authorList>
    </citation>
    <scope>NUCLEOTIDE SEQUENCE</scope>
    <source>
        <tissue evidence="1">Leaf</tissue>
    </source>
</reference>
<proteinExistence type="predicted"/>
<organism evidence="1">
    <name type="scientific">Rhizophora mucronata</name>
    <name type="common">Asiatic mangrove</name>
    <dbReference type="NCBI Taxonomy" id="61149"/>
    <lineage>
        <taxon>Eukaryota</taxon>
        <taxon>Viridiplantae</taxon>
        <taxon>Streptophyta</taxon>
        <taxon>Embryophyta</taxon>
        <taxon>Tracheophyta</taxon>
        <taxon>Spermatophyta</taxon>
        <taxon>Magnoliopsida</taxon>
        <taxon>eudicotyledons</taxon>
        <taxon>Gunneridae</taxon>
        <taxon>Pentapetalae</taxon>
        <taxon>rosids</taxon>
        <taxon>fabids</taxon>
        <taxon>Malpighiales</taxon>
        <taxon>Rhizophoraceae</taxon>
        <taxon>Rhizophora</taxon>
    </lineage>
</organism>
<accession>A0A2P2IJK7</accession>